<evidence type="ECO:0000256" key="3">
    <source>
        <dbReference type="ARBA" id="ARBA00012045"/>
    </source>
</evidence>
<dbReference type="CDD" id="cd00056">
    <property type="entry name" value="ENDO3c"/>
    <property type="match status" value="1"/>
</dbReference>
<dbReference type="InterPro" id="IPR015797">
    <property type="entry name" value="NUDIX_hydrolase-like_dom_sf"/>
</dbReference>
<sequence length="397" mass="46742">MQRNERLLSINKQYFNWSDQQVNDFRRKLLNWYDQEGRDLPWRRTKDPYKIWVSEIMLQQTQVSTVIPYYERFIEQIPTIKDLAVYPTEDLLNLWQGLGYYSRVRNMQIAAQQIVELYEGQMPNNMKELLTLKGIGPYTAAAIASMAYNIAEPAIDGNLMRVTARLFEIEEDISQPKSRKIFKDILDRLIDPDRPGDFNQALMDVGATIMTPSAHRPENHFLKEFDQSYQNHTSHLYPVKKKKTKQLQQEWLAYQIQNNRGHYLMRQHQVGELLEGLWHYPLVQLDLLALNNSKETKEAFFYTYLDEESIVAEEDAIIKLKNNFEITMKELSTPIQHIFSHRKWQVAVLPVRIEGSGQELLDYLQINDSSFTWVDPLSLGDYALSKLQIKLFDRLSE</sequence>
<evidence type="ECO:0000256" key="12">
    <source>
        <dbReference type="ARBA" id="ARBA00023295"/>
    </source>
</evidence>
<evidence type="ECO:0000256" key="4">
    <source>
        <dbReference type="ARBA" id="ARBA00022023"/>
    </source>
</evidence>
<evidence type="ECO:0000259" key="14">
    <source>
        <dbReference type="SMART" id="SM00478"/>
    </source>
</evidence>
<comment type="catalytic activity">
    <reaction evidence="1 13">
        <text>Hydrolyzes free adenine bases from 7,8-dihydro-8-oxoguanine:adenine mismatched double-stranded DNA, leaving an apurinic site.</text>
        <dbReference type="EC" id="3.2.2.31"/>
    </reaction>
</comment>
<feature type="domain" description="HhH-GPD" evidence="14">
    <location>
        <begin position="57"/>
        <end position="208"/>
    </location>
</feature>
<keyword evidence="11" id="KW-0234">DNA repair</keyword>
<dbReference type="InterPro" id="IPR000445">
    <property type="entry name" value="HhH_motif"/>
</dbReference>
<keyword evidence="9 13" id="KW-0408">Iron</keyword>
<evidence type="ECO:0000256" key="7">
    <source>
        <dbReference type="ARBA" id="ARBA00022763"/>
    </source>
</evidence>
<dbReference type="InterPro" id="IPR029119">
    <property type="entry name" value="MutY_C"/>
</dbReference>
<dbReference type="Pfam" id="PF00633">
    <property type="entry name" value="HHH"/>
    <property type="match status" value="1"/>
</dbReference>
<evidence type="ECO:0000256" key="1">
    <source>
        <dbReference type="ARBA" id="ARBA00000843"/>
    </source>
</evidence>
<comment type="function">
    <text evidence="13">Adenine glycosylase active on G-A mispairs.</text>
</comment>
<keyword evidence="16" id="KW-1185">Reference proteome</keyword>
<dbReference type="PANTHER" id="PTHR42944:SF1">
    <property type="entry name" value="ADENINE DNA GLYCOSYLASE"/>
    <property type="match status" value="1"/>
</dbReference>
<dbReference type="Gene3D" id="1.10.1670.10">
    <property type="entry name" value="Helix-hairpin-Helix base-excision DNA repair enzymes (C-terminal)"/>
    <property type="match status" value="1"/>
</dbReference>
<dbReference type="EMBL" id="JACBXQ010000002">
    <property type="protein sequence ID" value="MBG9986107.1"/>
    <property type="molecule type" value="Genomic_DNA"/>
</dbReference>
<evidence type="ECO:0000313" key="15">
    <source>
        <dbReference type="EMBL" id="MBG9986107.1"/>
    </source>
</evidence>
<dbReference type="InterPro" id="IPR023170">
    <property type="entry name" value="HhH_base_excis_C"/>
</dbReference>
<dbReference type="InterPro" id="IPR044298">
    <property type="entry name" value="MIG/MutY"/>
</dbReference>
<reference evidence="15 16" key="1">
    <citation type="submission" date="2020-07" db="EMBL/GenBank/DDBJ databases">
        <title>Facklamia lactis sp. nov., isolated from raw milk.</title>
        <authorList>
            <person name="Doll E.V."/>
            <person name="Huptas C."/>
            <person name="Staib L."/>
            <person name="Wenning M."/>
            <person name="Scherer S."/>
        </authorList>
    </citation>
    <scope>NUCLEOTIDE SEQUENCE [LARGE SCALE GENOMIC DNA]</scope>
    <source>
        <strain evidence="15 16">DSM 111018</strain>
    </source>
</reference>
<evidence type="ECO:0000256" key="2">
    <source>
        <dbReference type="ARBA" id="ARBA00008343"/>
    </source>
</evidence>
<keyword evidence="12 13" id="KW-0326">Glycosidase</keyword>
<accession>A0ABS0LPP9</accession>
<evidence type="ECO:0000256" key="10">
    <source>
        <dbReference type="ARBA" id="ARBA00023014"/>
    </source>
</evidence>
<comment type="cofactor">
    <cofactor evidence="13">
        <name>[4Fe-4S] cluster</name>
        <dbReference type="ChEBI" id="CHEBI:49883"/>
    </cofactor>
    <text evidence="13">Binds 1 [4Fe-4S] cluster.</text>
</comment>
<dbReference type="NCBIfam" id="TIGR01084">
    <property type="entry name" value="mutY"/>
    <property type="match status" value="1"/>
</dbReference>
<proteinExistence type="inferred from homology"/>
<keyword evidence="6" id="KW-0479">Metal-binding</keyword>
<evidence type="ECO:0000256" key="9">
    <source>
        <dbReference type="ARBA" id="ARBA00023004"/>
    </source>
</evidence>
<dbReference type="Proteomes" id="UP000721415">
    <property type="component" value="Unassembled WGS sequence"/>
</dbReference>
<evidence type="ECO:0000256" key="13">
    <source>
        <dbReference type="RuleBase" id="RU365096"/>
    </source>
</evidence>
<organism evidence="15 16">
    <name type="scientific">Facklamia lactis</name>
    <dbReference type="NCBI Taxonomy" id="2749967"/>
    <lineage>
        <taxon>Bacteria</taxon>
        <taxon>Bacillati</taxon>
        <taxon>Bacillota</taxon>
        <taxon>Bacilli</taxon>
        <taxon>Lactobacillales</taxon>
        <taxon>Aerococcaceae</taxon>
        <taxon>Facklamia</taxon>
    </lineage>
</organism>
<dbReference type="SUPFAM" id="SSF48150">
    <property type="entry name" value="DNA-glycosylase"/>
    <property type="match status" value="1"/>
</dbReference>
<dbReference type="RefSeq" id="WP_197115024.1">
    <property type="nucleotide sequence ID" value="NZ_JACBXQ010000002.1"/>
</dbReference>
<dbReference type="SMART" id="SM00478">
    <property type="entry name" value="ENDO3c"/>
    <property type="match status" value="1"/>
</dbReference>
<dbReference type="Pfam" id="PF00730">
    <property type="entry name" value="HhH-GPD"/>
    <property type="match status" value="1"/>
</dbReference>
<dbReference type="Pfam" id="PF14815">
    <property type="entry name" value="NUDIX_4"/>
    <property type="match status" value="1"/>
</dbReference>
<keyword evidence="7 13" id="KW-0227">DNA damage</keyword>
<dbReference type="InterPro" id="IPR011257">
    <property type="entry name" value="DNA_glycosylase"/>
</dbReference>
<dbReference type="PANTHER" id="PTHR42944">
    <property type="entry name" value="ADENINE DNA GLYCOSYLASE"/>
    <property type="match status" value="1"/>
</dbReference>
<dbReference type="InterPro" id="IPR005760">
    <property type="entry name" value="A/G_AdeGlyc_MutY"/>
</dbReference>
<keyword evidence="5" id="KW-0004">4Fe-4S</keyword>
<evidence type="ECO:0000256" key="11">
    <source>
        <dbReference type="ARBA" id="ARBA00023204"/>
    </source>
</evidence>
<protein>
    <recommendedName>
        <fullName evidence="4 13">Adenine DNA glycosylase</fullName>
        <ecNumber evidence="3 13">3.2.2.31</ecNumber>
    </recommendedName>
</protein>
<dbReference type="Gene3D" id="3.90.79.10">
    <property type="entry name" value="Nucleoside Triphosphate Pyrophosphohydrolase"/>
    <property type="match status" value="1"/>
</dbReference>
<dbReference type="SUPFAM" id="SSF55811">
    <property type="entry name" value="Nudix"/>
    <property type="match status" value="1"/>
</dbReference>
<evidence type="ECO:0000256" key="8">
    <source>
        <dbReference type="ARBA" id="ARBA00022801"/>
    </source>
</evidence>
<dbReference type="Gene3D" id="1.10.340.30">
    <property type="entry name" value="Hypothetical protein, domain 2"/>
    <property type="match status" value="1"/>
</dbReference>
<evidence type="ECO:0000256" key="5">
    <source>
        <dbReference type="ARBA" id="ARBA00022485"/>
    </source>
</evidence>
<keyword evidence="10" id="KW-0411">Iron-sulfur</keyword>
<dbReference type="EC" id="3.2.2.31" evidence="3 13"/>
<dbReference type="CDD" id="cd03431">
    <property type="entry name" value="NUDIX_DNA_Glycosylase_C-MutY"/>
    <property type="match status" value="1"/>
</dbReference>
<comment type="caution">
    <text evidence="15">The sequence shown here is derived from an EMBL/GenBank/DDBJ whole genome shotgun (WGS) entry which is preliminary data.</text>
</comment>
<gene>
    <name evidence="15" type="primary">mutY</name>
    <name evidence="15" type="ORF">HZY91_04270</name>
</gene>
<evidence type="ECO:0000313" key="16">
    <source>
        <dbReference type="Proteomes" id="UP000721415"/>
    </source>
</evidence>
<name>A0ABS0LPP9_9LACT</name>
<evidence type="ECO:0000256" key="6">
    <source>
        <dbReference type="ARBA" id="ARBA00022723"/>
    </source>
</evidence>
<keyword evidence="8" id="KW-0378">Hydrolase</keyword>
<dbReference type="InterPro" id="IPR003265">
    <property type="entry name" value="HhH-GPD_domain"/>
</dbReference>
<comment type="similarity">
    <text evidence="2 13">Belongs to the Nth/MutY family.</text>
</comment>